<protein>
    <submittedName>
        <fullName evidence="2">Uncharacterized protein</fullName>
    </submittedName>
</protein>
<reference evidence="2" key="1">
    <citation type="submission" date="2022-12" db="EMBL/GenBank/DDBJ databases">
        <title>Chromosome-level genome assembly of the bean flower thrips Megalurothrips usitatus.</title>
        <authorList>
            <person name="Ma L."/>
            <person name="Liu Q."/>
            <person name="Li H."/>
            <person name="Cai W."/>
        </authorList>
    </citation>
    <scope>NUCLEOTIDE SEQUENCE</scope>
    <source>
        <strain evidence="2">Cailab_2022a</strain>
    </source>
</reference>
<sequence>MVPARSCAAVRGLLSLRLVCRRWSRAVLSPAVWRHRSLAVGGDREQRAAVAALRLVPALRSLQMTIATAAEHGGSCLRALARSRCQVNAIKIFSEVSGHSGILIFLIIVWIF</sequence>
<keyword evidence="1" id="KW-0472">Membrane</keyword>
<name>A0AAV7XH93_9NEOP</name>
<dbReference type="SUPFAM" id="SSF81383">
    <property type="entry name" value="F-box domain"/>
    <property type="match status" value="1"/>
</dbReference>
<evidence type="ECO:0000313" key="3">
    <source>
        <dbReference type="Proteomes" id="UP001075354"/>
    </source>
</evidence>
<evidence type="ECO:0000256" key="1">
    <source>
        <dbReference type="SAM" id="Phobius"/>
    </source>
</evidence>
<dbReference type="AlphaFoldDB" id="A0AAV7XH93"/>
<organism evidence="2 3">
    <name type="scientific">Megalurothrips usitatus</name>
    <name type="common">bean blossom thrips</name>
    <dbReference type="NCBI Taxonomy" id="439358"/>
    <lineage>
        <taxon>Eukaryota</taxon>
        <taxon>Metazoa</taxon>
        <taxon>Ecdysozoa</taxon>
        <taxon>Arthropoda</taxon>
        <taxon>Hexapoda</taxon>
        <taxon>Insecta</taxon>
        <taxon>Pterygota</taxon>
        <taxon>Neoptera</taxon>
        <taxon>Paraneoptera</taxon>
        <taxon>Thysanoptera</taxon>
        <taxon>Terebrantia</taxon>
        <taxon>Thripoidea</taxon>
        <taxon>Thripidae</taxon>
        <taxon>Megalurothrips</taxon>
    </lineage>
</organism>
<keyword evidence="1" id="KW-0812">Transmembrane</keyword>
<keyword evidence="1" id="KW-1133">Transmembrane helix</keyword>
<dbReference type="EMBL" id="JAPTSV010000010">
    <property type="protein sequence ID" value="KAJ1523175.1"/>
    <property type="molecule type" value="Genomic_DNA"/>
</dbReference>
<keyword evidence="3" id="KW-1185">Reference proteome</keyword>
<accession>A0AAV7XH93</accession>
<feature type="transmembrane region" description="Helical" evidence="1">
    <location>
        <begin position="92"/>
        <end position="111"/>
    </location>
</feature>
<dbReference type="InterPro" id="IPR036047">
    <property type="entry name" value="F-box-like_dom_sf"/>
</dbReference>
<proteinExistence type="predicted"/>
<dbReference type="Proteomes" id="UP001075354">
    <property type="component" value="Chromosome 10"/>
</dbReference>
<gene>
    <name evidence="2" type="ORF">ONE63_001066</name>
</gene>
<comment type="caution">
    <text evidence="2">The sequence shown here is derived from an EMBL/GenBank/DDBJ whole genome shotgun (WGS) entry which is preliminary data.</text>
</comment>
<evidence type="ECO:0000313" key="2">
    <source>
        <dbReference type="EMBL" id="KAJ1523175.1"/>
    </source>
</evidence>